<dbReference type="PANTHER" id="PTHR30238">
    <property type="entry name" value="MEMBRANE BOUND PREDICTED REDOX MODULATOR"/>
    <property type="match status" value="1"/>
</dbReference>
<feature type="region of interest" description="Disordered" evidence="5">
    <location>
        <begin position="328"/>
        <end position="350"/>
    </location>
</feature>
<feature type="transmembrane region" description="Helical" evidence="6">
    <location>
        <begin position="58"/>
        <end position="80"/>
    </location>
</feature>
<feature type="transmembrane region" description="Helical" evidence="6">
    <location>
        <begin position="25"/>
        <end position="46"/>
    </location>
</feature>
<evidence type="ECO:0000256" key="3">
    <source>
        <dbReference type="ARBA" id="ARBA00022989"/>
    </source>
</evidence>
<accession>A0A6J6Q4E0</accession>
<dbReference type="Pfam" id="PF03741">
    <property type="entry name" value="TerC"/>
    <property type="match status" value="1"/>
</dbReference>
<evidence type="ECO:0000313" key="8">
    <source>
        <dbReference type="EMBL" id="CAB4753432.1"/>
    </source>
</evidence>
<sequence length="350" mass="38454">MSITVLAGRVSSAGKDKFVDLDVSGWAWVGLLGAIAVLLLFDILVLHRVPKVLPLKRAAIEWIGWTAIGLAFTFVVIASWGRDAGVEYLSGYLIEQSLSIDNVFVWALILGTFAVPVQFQHRVLFWGIFGALVLRAAFILAGVALIEKFDWVLFVFGGFLVYTGVKLALSGEDDEEFTPEKSRFLRILRRVVPSTPDYDGQKLFVQRNGKRLATPLLAVLVLVESTDVVFAVDSVPAVLGVSREQFIVFSSNAFAIMGLRALYFLLADMRARFSYLQQGLAVILGFVGVKMVISRWVHIETWVSLMVIVLVLAMSVLTSMRRTRHPGALDTIESVPGGAEPALGLPPEES</sequence>
<dbReference type="NCBIfam" id="TIGR03718">
    <property type="entry name" value="R_switched_Alx"/>
    <property type="match status" value="1"/>
</dbReference>
<feature type="transmembrane region" description="Helical" evidence="6">
    <location>
        <begin position="212"/>
        <end position="231"/>
    </location>
</feature>
<keyword evidence="2 6" id="KW-0812">Transmembrane</keyword>
<keyword evidence="3 6" id="KW-1133">Transmembrane helix</keyword>
<feature type="transmembrane region" description="Helical" evidence="6">
    <location>
        <begin position="299"/>
        <end position="317"/>
    </location>
</feature>
<gene>
    <name evidence="7" type="ORF">UFOPK2602_00894</name>
    <name evidence="8" type="ORF">UFOPK2806_01155</name>
    <name evidence="9" type="ORF">UFOPK3417_00852</name>
    <name evidence="10" type="ORF">UFOPK4306_00627</name>
</gene>
<feature type="transmembrane region" description="Helical" evidence="6">
    <location>
        <begin position="246"/>
        <end position="266"/>
    </location>
</feature>
<evidence type="ECO:0000313" key="7">
    <source>
        <dbReference type="EMBL" id="CAB4706590.1"/>
    </source>
</evidence>
<protein>
    <submittedName>
        <fullName evidence="7">Unannotated protein</fullName>
    </submittedName>
</protein>
<name>A0A6J6Q4E0_9ZZZZ</name>
<evidence type="ECO:0000313" key="10">
    <source>
        <dbReference type="EMBL" id="CAB5056857.1"/>
    </source>
</evidence>
<keyword evidence="4 6" id="KW-0472">Membrane</keyword>
<dbReference type="PANTHER" id="PTHR30238:SF0">
    <property type="entry name" value="THYLAKOID MEMBRANE PROTEIN TERC, CHLOROPLASTIC"/>
    <property type="match status" value="1"/>
</dbReference>
<dbReference type="GO" id="GO:0016020">
    <property type="term" value="C:membrane"/>
    <property type="evidence" value="ECO:0007669"/>
    <property type="project" value="UniProtKB-SubCell"/>
</dbReference>
<organism evidence="7">
    <name type="scientific">freshwater metagenome</name>
    <dbReference type="NCBI Taxonomy" id="449393"/>
    <lineage>
        <taxon>unclassified sequences</taxon>
        <taxon>metagenomes</taxon>
        <taxon>ecological metagenomes</taxon>
    </lineage>
</organism>
<proteinExistence type="predicted"/>
<evidence type="ECO:0000256" key="6">
    <source>
        <dbReference type="SAM" id="Phobius"/>
    </source>
</evidence>
<evidence type="ECO:0000256" key="4">
    <source>
        <dbReference type="ARBA" id="ARBA00023136"/>
    </source>
</evidence>
<evidence type="ECO:0000256" key="2">
    <source>
        <dbReference type="ARBA" id="ARBA00022692"/>
    </source>
</evidence>
<dbReference type="EMBL" id="CAFBLR010000068">
    <property type="protein sequence ID" value="CAB4873132.1"/>
    <property type="molecule type" value="Genomic_DNA"/>
</dbReference>
<comment type="subcellular location">
    <subcellularLocation>
        <location evidence="1">Membrane</location>
        <topology evidence="1">Multi-pass membrane protein</topology>
    </subcellularLocation>
</comment>
<dbReference type="EMBL" id="CAFBQP010000017">
    <property type="protein sequence ID" value="CAB5056857.1"/>
    <property type="molecule type" value="Genomic_DNA"/>
</dbReference>
<reference evidence="7" key="1">
    <citation type="submission" date="2020-05" db="EMBL/GenBank/DDBJ databases">
        <authorList>
            <person name="Chiriac C."/>
            <person name="Salcher M."/>
            <person name="Ghai R."/>
            <person name="Kavagutti S V."/>
        </authorList>
    </citation>
    <scope>NUCLEOTIDE SEQUENCE</scope>
</reference>
<feature type="transmembrane region" description="Helical" evidence="6">
    <location>
        <begin position="124"/>
        <end position="145"/>
    </location>
</feature>
<feature type="transmembrane region" description="Helical" evidence="6">
    <location>
        <begin position="273"/>
        <end position="293"/>
    </location>
</feature>
<dbReference type="InterPro" id="IPR022369">
    <property type="entry name" value="Integral_membrane_TerC_rswitch"/>
</dbReference>
<evidence type="ECO:0000256" key="5">
    <source>
        <dbReference type="SAM" id="MobiDB-lite"/>
    </source>
</evidence>
<dbReference type="InterPro" id="IPR005496">
    <property type="entry name" value="Integral_membrane_TerC"/>
</dbReference>
<feature type="transmembrane region" description="Helical" evidence="6">
    <location>
        <begin position="151"/>
        <end position="169"/>
    </location>
</feature>
<dbReference type="AlphaFoldDB" id="A0A6J6Q4E0"/>
<evidence type="ECO:0000256" key="1">
    <source>
        <dbReference type="ARBA" id="ARBA00004141"/>
    </source>
</evidence>
<dbReference type="EMBL" id="CAEZXX010000050">
    <property type="protein sequence ID" value="CAB4706590.1"/>
    <property type="molecule type" value="Genomic_DNA"/>
</dbReference>
<feature type="transmembrane region" description="Helical" evidence="6">
    <location>
        <begin position="100"/>
        <end position="117"/>
    </location>
</feature>
<feature type="compositionally biased region" description="Low complexity" evidence="5">
    <location>
        <begin position="336"/>
        <end position="350"/>
    </location>
</feature>
<dbReference type="EMBL" id="CAEZYY010000012">
    <property type="protein sequence ID" value="CAB4753432.1"/>
    <property type="molecule type" value="Genomic_DNA"/>
</dbReference>
<evidence type="ECO:0000313" key="9">
    <source>
        <dbReference type="EMBL" id="CAB4873132.1"/>
    </source>
</evidence>